<dbReference type="InterPro" id="IPR005545">
    <property type="entry name" value="YCII"/>
</dbReference>
<dbReference type="Pfam" id="PF03795">
    <property type="entry name" value="YCII"/>
    <property type="match status" value="1"/>
</dbReference>
<evidence type="ECO:0000259" key="3">
    <source>
        <dbReference type="Pfam" id="PF03795"/>
    </source>
</evidence>
<feature type="domain" description="YCII-related" evidence="3">
    <location>
        <begin position="1"/>
        <end position="111"/>
    </location>
</feature>
<organism evidence="4 5">
    <name type="scientific">Rosistilla carotiformis</name>
    <dbReference type="NCBI Taxonomy" id="2528017"/>
    <lineage>
        <taxon>Bacteria</taxon>
        <taxon>Pseudomonadati</taxon>
        <taxon>Planctomycetota</taxon>
        <taxon>Planctomycetia</taxon>
        <taxon>Pirellulales</taxon>
        <taxon>Pirellulaceae</taxon>
        <taxon>Rosistilla</taxon>
    </lineage>
</organism>
<protein>
    <submittedName>
        <fullName evidence="4">YCII-related domain protein</fullName>
    </submittedName>
</protein>
<dbReference type="AlphaFoldDB" id="A0A518JTR9"/>
<keyword evidence="5" id="KW-1185">Reference proteome</keyword>
<dbReference type="Proteomes" id="UP000315082">
    <property type="component" value="Chromosome"/>
</dbReference>
<dbReference type="Pfam" id="PF05988">
    <property type="entry name" value="DUF899"/>
    <property type="match status" value="1"/>
</dbReference>
<keyword evidence="2" id="KW-0175">Coiled coil</keyword>
<dbReference type="InterPro" id="IPR011008">
    <property type="entry name" value="Dimeric_a/b-barrel"/>
</dbReference>
<reference evidence="4 5" key="1">
    <citation type="submission" date="2019-02" db="EMBL/GenBank/DDBJ databases">
        <title>Deep-cultivation of Planctomycetes and their phenomic and genomic characterization uncovers novel biology.</title>
        <authorList>
            <person name="Wiegand S."/>
            <person name="Jogler M."/>
            <person name="Boedeker C."/>
            <person name="Pinto D."/>
            <person name="Vollmers J."/>
            <person name="Rivas-Marin E."/>
            <person name="Kohn T."/>
            <person name="Peeters S.H."/>
            <person name="Heuer A."/>
            <person name="Rast P."/>
            <person name="Oberbeckmann S."/>
            <person name="Bunk B."/>
            <person name="Jeske O."/>
            <person name="Meyerdierks A."/>
            <person name="Storesund J.E."/>
            <person name="Kallscheuer N."/>
            <person name="Luecker S."/>
            <person name="Lage O.M."/>
            <person name="Pohl T."/>
            <person name="Merkel B.J."/>
            <person name="Hornburger P."/>
            <person name="Mueller R.-W."/>
            <person name="Bruemmer F."/>
            <person name="Labrenz M."/>
            <person name="Spormann A.M."/>
            <person name="Op den Camp H."/>
            <person name="Overmann J."/>
            <person name="Amann R."/>
            <person name="Jetten M.S.M."/>
            <person name="Mascher T."/>
            <person name="Medema M.H."/>
            <person name="Devos D.P."/>
            <person name="Kaster A.-K."/>
            <person name="Ovreas L."/>
            <person name="Rohde M."/>
            <person name="Galperin M.Y."/>
            <person name="Jogler C."/>
        </authorList>
    </citation>
    <scope>NUCLEOTIDE SEQUENCE [LARGE SCALE GENOMIC DNA]</scope>
    <source>
        <strain evidence="4 5">Poly24</strain>
    </source>
</reference>
<dbReference type="SUPFAM" id="SSF52833">
    <property type="entry name" value="Thioredoxin-like"/>
    <property type="match status" value="1"/>
</dbReference>
<evidence type="ECO:0000313" key="5">
    <source>
        <dbReference type="Proteomes" id="UP000315082"/>
    </source>
</evidence>
<dbReference type="SUPFAM" id="SSF54909">
    <property type="entry name" value="Dimeric alpha+beta barrel"/>
    <property type="match status" value="1"/>
</dbReference>
<comment type="similarity">
    <text evidence="1">Belongs to the YciI family.</text>
</comment>
<evidence type="ECO:0000256" key="2">
    <source>
        <dbReference type="SAM" id="Coils"/>
    </source>
</evidence>
<dbReference type="KEGG" id="rcf:Poly24_26640"/>
<dbReference type="PANTHER" id="PTHR35174:SF3">
    <property type="entry name" value="BLL7171 PROTEIN"/>
    <property type="match status" value="1"/>
</dbReference>
<dbReference type="PANTHER" id="PTHR35174">
    <property type="entry name" value="BLL7171 PROTEIN-RELATED"/>
    <property type="match status" value="1"/>
</dbReference>
<evidence type="ECO:0000313" key="4">
    <source>
        <dbReference type="EMBL" id="QDV68951.1"/>
    </source>
</evidence>
<name>A0A518JTR9_9BACT</name>
<proteinExistence type="inferred from homology"/>
<dbReference type="InterPro" id="IPR036249">
    <property type="entry name" value="Thioredoxin-like_sf"/>
</dbReference>
<dbReference type="Gene3D" id="3.30.70.1060">
    <property type="entry name" value="Dimeric alpha+beta barrel"/>
    <property type="match status" value="1"/>
</dbReference>
<gene>
    <name evidence="4" type="ORF">Poly24_26640</name>
</gene>
<feature type="coiled-coil region" evidence="2">
    <location>
        <begin position="152"/>
        <end position="182"/>
    </location>
</feature>
<sequence length="377" mass="41960">MKFVCLGYIDEEQFAALPAPEGQRIMESCFAYDDELRRGGHFIGGEALDSAKNAVILRIKNGKVDVTDGPYAETKEFLGGILLLEANDLNHAIALMSQHPGVTVGPFEIRPADAHVNALIAERDAKIRAATAPADAISPTTSVDGQPPVVSRAEWQQAMETLRAKEKKATRLRDALAAERRRLPMVAVEKDYRFDGPHGKVALIDLFEGRRQLAIYHFMFAEGVGGWPDAGCPGCSLLVDNLGHPAHYNARDLSLALVSRGPLANLLTYQKRMGWKLPWYSSAGTTFNEDFGVSTPDGETHGLSIFLRDDQKIYQTYFTGKRGAEVLLSNFTLLDLTPLGRQEMWEDSPPGWPQSEPYQWWRRHDEYDTTDLVEIQS</sequence>
<dbReference type="EMBL" id="CP036348">
    <property type="protein sequence ID" value="QDV68951.1"/>
    <property type="molecule type" value="Genomic_DNA"/>
</dbReference>
<dbReference type="RefSeq" id="WP_145095650.1">
    <property type="nucleotide sequence ID" value="NZ_CP036348.1"/>
</dbReference>
<evidence type="ECO:0000256" key="1">
    <source>
        <dbReference type="ARBA" id="ARBA00007689"/>
    </source>
</evidence>
<accession>A0A518JTR9</accession>
<dbReference type="InterPro" id="IPR010296">
    <property type="entry name" value="DUF899_thioredox"/>
</dbReference>
<dbReference type="OrthoDB" id="9807535at2"/>